<protein>
    <recommendedName>
        <fullName evidence="1">DUF1659 domain-containing protein</fullName>
    </recommendedName>
</protein>
<feature type="domain" description="DUF1659" evidence="1">
    <location>
        <begin position="5"/>
        <end position="54"/>
    </location>
</feature>
<dbReference type="EMBL" id="AP028127">
    <property type="protein sequence ID" value="BEH90481.1"/>
    <property type="molecule type" value="Genomic_DNA"/>
</dbReference>
<reference evidence="2" key="1">
    <citation type="journal article" date="2024" name="Int. J. Syst. Evol. Microbiol.">
        <title>Turicibacter faecis sp. nov., isolated from faeces of heart failure mouse model.</title>
        <authorList>
            <person name="Imamura Y."/>
            <person name="Motooka D."/>
            <person name="Nakajima Y."/>
            <person name="Ito S."/>
            <person name="Kitakaze M."/>
            <person name="Iida T."/>
            <person name="Nakamura S."/>
        </authorList>
    </citation>
    <scope>NUCLEOTIDE SEQUENCE</scope>
    <source>
        <strain evidence="2">TC023</strain>
    </source>
</reference>
<evidence type="ECO:0000313" key="3">
    <source>
        <dbReference type="Proteomes" id="UP001432099"/>
    </source>
</evidence>
<evidence type="ECO:0000313" key="2">
    <source>
        <dbReference type="EMBL" id="BEH90481.1"/>
    </source>
</evidence>
<evidence type="ECO:0000259" key="1">
    <source>
        <dbReference type="Pfam" id="PF07872"/>
    </source>
</evidence>
<dbReference type="RefSeq" id="WP_161832648.1">
    <property type="nucleotide sequence ID" value="NZ_AP028127.1"/>
</dbReference>
<dbReference type="Pfam" id="PF07872">
    <property type="entry name" value="DUF1659"/>
    <property type="match status" value="1"/>
</dbReference>
<sequence>MNDIYDRRLSIYLNVGLDDDGKDIIKAKTFSNVRLDTTDEELTEFAQKYVALSSGANTKNVVADYRML</sequence>
<proteinExistence type="predicted"/>
<organism evidence="2 3">
    <name type="scientific">Turicibacter faecis</name>
    <dbReference type="NCBI Taxonomy" id="2963365"/>
    <lineage>
        <taxon>Bacteria</taxon>
        <taxon>Bacillati</taxon>
        <taxon>Bacillota</taxon>
        <taxon>Erysipelotrichia</taxon>
        <taxon>Erysipelotrichales</taxon>
        <taxon>Turicibacteraceae</taxon>
        <taxon>Turicibacter</taxon>
    </lineage>
</organism>
<name>A0ABN6Z9E5_9FIRM</name>
<keyword evidence="3" id="KW-1185">Reference proteome</keyword>
<dbReference type="InterPro" id="IPR012454">
    <property type="entry name" value="DUF1659"/>
</dbReference>
<accession>A0ABN6Z9E5</accession>
<dbReference type="Proteomes" id="UP001432099">
    <property type="component" value="Chromosome"/>
</dbReference>
<gene>
    <name evidence="2" type="ORF">T23_05830</name>
</gene>